<feature type="compositionally biased region" description="Polar residues" evidence="1">
    <location>
        <begin position="625"/>
        <end position="636"/>
    </location>
</feature>
<feature type="region of interest" description="Disordered" evidence="1">
    <location>
        <begin position="602"/>
        <end position="637"/>
    </location>
</feature>
<keyword evidence="3" id="KW-1185">Reference proteome</keyword>
<proteinExistence type="predicted"/>
<protein>
    <submittedName>
        <fullName evidence="2">(DC) complex</fullName>
    </submittedName>
</protein>
<feature type="compositionally biased region" description="Low complexity" evidence="1">
    <location>
        <begin position="678"/>
        <end position="690"/>
    </location>
</feature>
<organism evidence="2 3">
    <name type="scientific">Seminavis robusta</name>
    <dbReference type="NCBI Taxonomy" id="568900"/>
    <lineage>
        <taxon>Eukaryota</taxon>
        <taxon>Sar</taxon>
        <taxon>Stramenopiles</taxon>
        <taxon>Ochrophyta</taxon>
        <taxon>Bacillariophyta</taxon>
        <taxon>Bacillariophyceae</taxon>
        <taxon>Bacillariophycidae</taxon>
        <taxon>Naviculales</taxon>
        <taxon>Naviculaceae</taxon>
        <taxon>Seminavis</taxon>
    </lineage>
</organism>
<sequence>MDPEVERILVEELHHLDGDEEDDLFCLGDVTAANPSVEQEPKADPSFQDTTIIDNGMDPENVEDSAVDHVSLSKKKDDNIDDLRAFLERVLPQATVLGLVLALAGAMQVAEWKQLFHLHLEVTMGEEQQRVSIPGTALLFFLAVASFLIPVQHFKQQPQNKQDLDIQNNNGCTRPLTQTLAEEEIQSSRSSNDIDIVLEEEWEKQQHDCRCQLAKVLGSIGAPILSPNGQVVTTTLQETSNHDQIPSPSSSTATCTHDAMINDEKKEPTFKKDKWHPTLVQTAKAHTRLIHTMDTTMEILKVGAALHLGATERTAERVERALLGRQTTRLQNSNNGIPRNDKTSSTTMPVSFPTIRNLLMDAMFHQVESLLMVNNNYNNKEGIINISKEDVLGEVPPVITLTWLRESRQQLAGLLSHVLEELCSAPTQNEYNSTAGNNLLLLLQSKRTAKELQVHLLHTLDLDESQGVVATETAPESSSLSAPLKERLVKLRAHYQKVFVALWAMEDSATTSTEQQDGAIMSLETKDWWARMNEINDEISVVLECIDHDFFLEEEEPASEELADQEGGMAIPTKGAQSYTVDTGATANIQLKSVAAAAKPTKTSVFSGKGAKQPEQTRQKKASVGSKNSDTQSSPAVLQADPVAQHFLLSELRTRLQTLALPEEEHEVNLDVNDQNETSSLSQRSQSSQTKTTAIPLFGGAAGSLLVGDLKNAVKLLGNEVEDDSLSVGGDEGN</sequence>
<dbReference type="Proteomes" id="UP001153069">
    <property type="component" value="Unassembled WGS sequence"/>
</dbReference>
<evidence type="ECO:0000313" key="2">
    <source>
        <dbReference type="EMBL" id="CAB9520844.1"/>
    </source>
</evidence>
<feature type="region of interest" description="Disordered" evidence="1">
    <location>
        <begin position="667"/>
        <end position="690"/>
    </location>
</feature>
<evidence type="ECO:0000256" key="1">
    <source>
        <dbReference type="SAM" id="MobiDB-lite"/>
    </source>
</evidence>
<evidence type="ECO:0000313" key="3">
    <source>
        <dbReference type="Proteomes" id="UP001153069"/>
    </source>
</evidence>
<dbReference type="AlphaFoldDB" id="A0A9N8EKN6"/>
<dbReference type="EMBL" id="CAICTM010001138">
    <property type="protein sequence ID" value="CAB9520844.1"/>
    <property type="molecule type" value="Genomic_DNA"/>
</dbReference>
<reference evidence="2" key="1">
    <citation type="submission" date="2020-06" db="EMBL/GenBank/DDBJ databases">
        <authorList>
            <consortium name="Plant Systems Biology data submission"/>
        </authorList>
    </citation>
    <scope>NUCLEOTIDE SEQUENCE</scope>
    <source>
        <strain evidence="2">D6</strain>
    </source>
</reference>
<name>A0A9N8EKN6_9STRA</name>
<comment type="caution">
    <text evidence="2">The sequence shown here is derived from an EMBL/GenBank/DDBJ whole genome shotgun (WGS) entry which is preliminary data.</text>
</comment>
<accession>A0A9N8EKN6</accession>
<gene>
    <name evidence="2" type="ORF">SEMRO_1140_G245550.1</name>
</gene>